<keyword evidence="2" id="KW-1185">Reference proteome</keyword>
<comment type="caution">
    <text evidence="1">The sequence shown here is derived from an EMBL/GenBank/DDBJ whole genome shotgun (WGS) entry which is preliminary data.</text>
</comment>
<evidence type="ECO:0000313" key="2">
    <source>
        <dbReference type="Proteomes" id="UP001328107"/>
    </source>
</evidence>
<gene>
    <name evidence="1" type="ORF">PMAYCL1PPCAC_25726</name>
</gene>
<dbReference type="AlphaFoldDB" id="A0AAN5IA21"/>
<sequence>KSITSMSQKIGKLDGPVREALEKIGELMTDLGRDFFTNFDGMWKEGADGGSISSQQANAFDTYLELQSFLALIANIHIYQRKWRKGKVTVPHTVPKPVLIPDELKGNPLEFANKSILSPLSFENETPIKE</sequence>
<accession>A0AAN5IA21</accession>
<dbReference type="Proteomes" id="UP001328107">
    <property type="component" value="Unassembled WGS sequence"/>
</dbReference>
<proteinExistence type="predicted"/>
<dbReference type="EMBL" id="BTRK01000005">
    <property type="protein sequence ID" value="GMR55531.1"/>
    <property type="molecule type" value="Genomic_DNA"/>
</dbReference>
<protein>
    <submittedName>
        <fullName evidence="1">Uncharacterized protein</fullName>
    </submittedName>
</protein>
<feature type="non-terminal residue" evidence="1">
    <location>
        <position position="130"/>
    </location>
</feature>
<feature type="non-terminal residue" evidence="1">
    <location>
        <position position="1"/>
    </location>
</feature>
<name>A0AAN5IA21_9BILA</name>
<reference evidence="2" key="1">
    <citation type="submission" date="2022-10" db="EMBL/GenBank/DDBJ databases">
        <title>Genome assembly of Pristionchus species.</title>
        <authorList>
            <person name="Yoshida K."/>
            <person name="Sommer R.J."/>
        </authorList>
    </citation>
    <scope>NUCLEOTIDE SEQUENCE [LARGE SCALE GENOMIC DNA]</scope>
    <source>
        <strain evidence="2">RS5460</strain>
    </source>
</reference>
<evidence type="ECO:0000313" key="1">
    <source>
        <dbReference type="EMBL" id="GMR55531.1"/>
    </source>
</evidence>
<organism evidence="1 2">
    <name type="scientific">Pristionchus mayeri</name>
    <dbReference type="NCBI Taxonomy" id="1317129"/>
    <lineage>
        <taxon>Eukaryota</taxon>
        <taxon>Metazoa</taxon>
        <taxon>Ecdysozoa</taxon>
        <taxon>Nematoda</taxon>
        <taxon>Chromadorea</taxon>
        <taxon>Rhabditida</taxon>
        <taxon>Rhabditina</taxon>
        <taxon>Diplogasteromorpha</taxon>
        <taxon>Diplogasteroidea</taxon>
        <taxon>Neodiplogasteridae</taxon>
        <taxon>Pristionchus</taxon>
    </lineage>
</organism>